<reference evidence="1 2" key="1">
    <citation type="submission" date="2020-01" db="EMBL/GenBank/DDBJ databases">
        <title>Patterns of diversity and host range of bacteriophage communities associated with bean-nodulatin bacteria.</title>
        <authorList>
            <person name="Vann Cauwenberghe J."/>
            <person name="Santamaria R.I."/>
            <person name="Bustos P."/>
            <person name="Juarez S."/>
            <person name="Gonzalez V."/>
        </authorList>
    </citation>
    <scope>NUCLEOTIDE SEQUENCE [LARGE SCALE GENOMIC DNA]</scope>
</reference>
<evidence type="ECO:0000313" key="2">
    <source>
        <dbReference type="Proteomes" id="UP000629603"/>
    </source>
</evidence>
<name>A0A7S5RFP9_9CAUD</name>
<dbReference type="Proteomes" id="UP000629603">
    <property type="component" value="Segment"/>
</dbReference>
<sequence length="82" mass="9276">MFYQQIPMGAGDHSSAQCFRLTSLLHDTLSDISTLQQAGGRDPSFDDDYDLRIKVAACEIFLKLTGYKISDIKLLDLLKEYE</sequence>
<proteinExistence type="predicted"/>
<accession>A0A7S5RFP9</accession>
<dbReference type="EMBL" id="MN988521">
    <property type="protein sequence ID" value="QIG71204.1"/>
    <property type="molecule type" value="Genomic_DNA"/>
</dbReference>
<protein>
    <submittedName>
        <fullName evidence="1">Uncharacterized protein</fullName>
    </submittedName>
</protein>
<gene>
    <name evidence="1" type="ORF">EVB93_097</name>
</gene>
<keyword evidence="2" id="KW-1185">Reference proteome</keyword>
<organism evidence="1 2">
    <name type="scientific">Rhizobium phage RHph_TM30</name>
    <dbReference type="NCBI Taxonomy" id="2509764"/>
    <lineage>
        <taxon>Viruses</taxon>
        <taxon>Duplodnaviria</taxon>
        <taxon>Heunggongvirae</taxon>
        <taxon>Uroviricota</taxon>
        <taxon>Caudoviricetes</taxon>
        <taxon>Kleczkowskaviridae</taxon>
        <taxon>Cuauhnahuacvirus</taxon>
        <taxon>Cuauhnahuacvirus TM30</taxon>
    </lineage>
</organism>
<evidence type="ECO:0000313" key="1">
    <source>
        <dbReference type="EMBL" id="QIG71204.1"/>
    </source>
</evidence>